<comment type="caution">
    <text evidence="1">The sequence shown here is derived from an EMBL/GenBank/DDBJ whole genome shotgun (WGS) entry which is preliminary data.</text>
</comment>
<keyword evidence="2" id="KW-1185">Reference proteome</keyword>
<dbReference type="AlphaFoldDB" id="A0ABD3WXM6"/>
<sequence>MPITCSYEKQDILYNRIRHCLEQEKLARFVWYDEEYHSKKKHKWVHFDTFAPDNSKSKYPIESLVLSESYSSDEPLDIRECQINEFWDYLFSEDWSEGSSLRVLKGRLQDQIVLCLAHMKKVGIITHHRTFACAVNLRRKQCNKNQSDIPVN</sequence>
<evidence type="ECO:0000313" key="1">
    <source>
        <dbReference type="EMBL" id="KAL3877507.1"/>
    </source>
</evidence>
<name>A0ABD3WXM6_SINWO</name>
<evidence type="ECO:0000313" key="2">
    <source>
        <dbReference type="Proteomes" id="UP001634394"/>
    </source>
</evidence>
<dbReference type="EMBL" id="JBJQND010000005">
    <property type="protein sequence ID" value="KAL3877507.1"/>
    <property type="molecule type" value="Genomic_DNA"/>
</dbReference>
<protein>
    <submittedName>
        <fullName evidence="1">Uncharacterized protein</fullName>
    </submittedName>
</protein>
<proteinExistence type="predicted"/>
<accession>A0ABD3WXM6</accession>
<gene>
    <name evidence="1" type="ORF">ACJMK2_035206</name>
</gene>
<dbReference type="Proteomes" id="UP001634394">
    <property type="component" value="Unassembled WGS sequence"/>
</dbReference>
<organism evidence="1 2">
    <name type="scientific">Sinanodonta woodiana</name>
    <name type="common">Chinese pond mussel</name>
    <name type="synonym">Anodonta woodiana</name>
    <dbReference type="NCBI Taxonomy" id="1069815"/>
    <lineage>
        <taxon>Eukaryota</taxon>
        <taxon>Metazoa</taxon>
        <taxon>Spiralia</taxon>
        <taxon>Lophotrochozoa</taxon>
        <taxon>Mollusca</taxon>
        <taxon>Bivalvia</taxon>
        <taxon>Autobranchia</taxon>
        <taxon>Heteroconchia</taxon>
        <taxon>Palaeoheterodonta</taxon>
        <taxon>Unionida</taxon>
        <taxon>Unionoidea</taxon>
        <taxon>Unionidae</taxon>
        <taxon>Unioninae</taxon>
        <taxon>Sinanodonta</taxon>
    </lineage>
</organism>
<reference evidence="1 2" key="1">
    <citation type="submission" date="2024-11" db="EMBL/GenBank/DDBJ databases">
        <title>Chromosome-level genome assembly of the freshwater bivalve Anodonta woodiana.</title>
        <authorList>
            <person name="Chen X."/>
        </authorList>
    </citation>
    <scope>NUCLEOTIDE SEQUENCE [LARGE SCALE GENOMIC DNA]</scope>
    <source>
        <strain evidence="1">MN2024</strain>
        <tissue evidence="1">Gills</tissue>
    </source>
</reference>